<evidence type="ECO:0000313" key="1">
    <source>
        <dbReference type="EMBL" id="MBF4502032.1"/>
    </source>
</evidence>
<evidence type="ECO:0000313" key="2">
    <source>
        <dbReference type="Proteomes" id="UP000622653"/>
    </source>
</evidence>
<dbReference type="InterPro" id="IPR029058">
    <property type="entry name" value="AB_hydrolase_fold"/>
</dbReference>
<dbReference type="SUPFAM" id="SSF53474">
    <property type="entry name" value="alpha/beta-Hydrolases"/>
    <property type="match status" value="1"/>
</dbReference>
<dbReference type="PANTHER" id="PTHR48098:SF3">
    <property type="entry name" value="IRON(III) ENTEROBACTIN ESTERASE"/>
    <property type="match status" value="1"/>
</dbReference>
<gene>
    <name evidence="1" type="ORF">IRY55_11755</name>
</gene>
<organism evidence="1 2">
    <name type="scientific">Savagea serpentis</name>
    <dbReference type="NCBI Taxonomy" id="2785297"/>
    <lineage>
        <taxon>Bacteria</taxon>
        <taxon>Bacillati</taxon>
        <taxon>Bacillota</taxon>
        <taxon>Bacilli</taxon>
        <taxon>Bacillales</taxon>
        <taxon>Caryophanaceae</taxon>
        <taxon>Savagea</taxon>
    </lineage>
</organism>
<comment type="caution">
    <text evidence="1">The sequence shown here is derived from an EMBL/GenBank/DDBJ whole genome shotgun (WGS) entry which is preliminary data.</text>
</comment>
<protein>
    <submittedName>
        <fullName evidence="1">Esterase family protein</fullName>
    </submittedName>
</protein>
<dbReference type="Gene3D" id="3.40.50.1820">
    <property type="entry name" value="alpha/beta hydrolase"/>
    <property type="match status" value="1"/>
</dbReference>
<name>A0A8J7G5Z5_9BACL</name>
<dbReference type="EMBL" id="JADKPV010000007">
    <property type="protein sequence ID" value="MBF4502032.1"/>
    <property type="molecule type" value="Genomic_DNA"/>
</dbReference>
<dbReference type="AlphaFoldDB" id="A0A8J7G5Z5"/>
<sequence>MVNGQVNEMTIPSEILGQEVPILVYMPDTYMPMQTYQLLVASDGADYFRYGRLGKVVQHLMDAEEIEDTIVVGIPYEDKYIRREYYHPYGEHQEKYVRFVGEELIPFLEEHFSLEDDRDARALIGDSLAATVSLTILQRYPELFSKAGLHSPLVNEIVMDIAKSLDPMLETTIYHVIGTEETNVQTTSDGMKDFLQPNRELNKVLEKTATYYFYDEFEGNHTWKYWQQDMERAICKLFQMSL</sequence>
<accession>A0A8J7G5Z5</accession>
<proteinExistence type="predicted"/>
<reference evidence="1" key="1">
    <citation type="submission" date="2020-11" db="EMBL/GenBank/DDBJ databases">
        <title>Multidrug resistant novel bacterium Savagea serpentis sp. nov., isolated from the scats of a vine snake (Ahaetulla nasuta).</title>
        <authorList>
            <person name="Venkata Ramana V."/>
            <person name="Vikas Patil S."/>
            <person name="Yogita Lugani V."/>
        </authorList>
    </citation>
    <scope>NUCLEOTIDE SEQUENCE</scope>
    <source>
        <strain evidence="1">SN6</strain>
    </source>
</reference>
<dbReference type="Pfam" id="PF00756">
    <property type="entry name" value="Esterase"/>
    <property type="match status" value="1"/>
</dbReference>
<dbReference type="RefSeq" id="WP_194563518.1">
    <property type="nucleotide sequence ID" value="NZ_JADKPV010000007.1"/>
</dbReference>
<dbReference type="InterPro" id="IPR050583">
    <property type="entry name" value="Mycobacterial_A85_antigen"/>
</dbReference>
<dbReference type="InterPro" id="IPR000801">
    <property type="entry name" value="Esterase-like"/>
</dbReference>
<keyword evidence="2" id="KW-1185">Reference proteome</keyword>
<dbReference type="PANTHER" id="PTHR48098">
    <property type="entry name" value="ENTEROCHELIN ESTERASE-RELATED"/>
    <property type="match status" value="1"/>
</dbReference>
<dbReference type="Proteomes" id="UP000622653">
    <property type="component" value="Unassembled WGS sequence"/>
</dbReference>